<dbReference type="EC" id="2.7.13.3" evidence="3"/>
<feature type="transmembrane region" description="Helical" evidence="11">
    <location>
        <begin position="12"/>
        <end position="32"/>
    </location>
</feature>
<dbReference type="RefSeq" id="WP_264810916.1">
    <property type="nucleotide sequence ID" value="NZ_CP110226.1"/>
</dbReference>
<keyword evidence="5" id="KW-0808">Transferase</keyword>
<dbReference type="SUPFAM" id="SSF47384">
    <property type="entry name" value="Homodimeric domain of signal transducing histidine kinase"/>
    <property type="match status" value="1"/>
</dbReference>
<organism evidence="14 15">
    <name type="scientific">Algoriphagus halophytocola</name>
    <dbReference type="NCBI Taxonomy" id="2991499"/>
    <lineage>
        <taxon>Bacteria</taxon>
        <taxon>Pseudomonadati</taxon>
        <taxon>Bacteroidota</taxon>
        <taxon>Cytophagia</taxon>
        <taxon>Cytophagales</taxon>
        <taxon>Cyclobacteriaceae</taxon>
        <taxon>Algoriphagus</taxon>
    </lineage>
</organism>
<evidence type="ECO:0000256" key="3">
    <source>
        <dbReference type="ARBA" id="ARBA00012438"/>
    </source>
</evidence>
<keyword evidence="14" id="KW-0547">Nucleotide-binding</keyword>
<dbReference type="SMART" id="SM00304">
    <property type="entry name" value="HAMP"/>
    <property type="match status" value="1"/>
</dbReference>
<name>A0ABY6MKZ8_9BACT</name>
<dbReference type="InterPro" id="IPR050428">
    <property type="entry name" value="TCS_sensor_his_kinase"/>
</dbReference>
<evidence type="ECO:0000256" key="1">
    <source>
        <dbReference type="ARBA" id="ARBA00000085"/>
    </source>
</evidence>
<dbReference type="SMART" id="SM00387">
    <property type="entry name" value="HATPase_c"/>
    <property type="match status" value="1"/>
</dbReference>
<feature type="domain" description="Histidine kinase" evidence="12">
    <location>
        <begin position="246"/>
        <end position="459"/>
    </location>
</feature>
<keyword evidence="6 11" id="KW-0812">Transmembrane</keyword>
<dbReference type="PANTHER" id="PTHR45436">
    <property type="entry name" value="SENSOR HISTIDINE KINASE YKOH"/>
    <property type="match status" value="1"/>
</dbReference>
<dbReference type="CDD" id="cd00075">
    <property type="entry name" value="HATPase"/>
    <property type="match status" value="1"/>
</dbReference>
<dbReference type="SUPFAM" id="SSF55874">
    <property type="entry name" value="ATPase domain of HSP90 chaperone/DNA topoisomerase II/histidine kinase"/>
    <property type="match status" value="1"/>
</dbReference>
<keyword evidence="8 11" id="KW-1133">Transmembrane helix</keyword>
<dbReference type="InterPro" id="IPR004358">
    <property type="entry name" value="Sig_transdc_His_kin-like_C"/>
</dbReference>
<dbReference type="InterPro" id="IPR036097">
    <property type="entry name" value="HisK_dim/P_sf"/>
</dbReference>
<keyword evidence="14" id="KW-0067">ATP-binding</keyword>
<dbReference type="InterPro" id="IPR003660">
    <property type="entry name" value="HAMP_dom"/>
</dbReference>
<evidence type="ECO:0000256" key="10">
    <source>
        <dbReference type="ARBA" id="ARBA00023136"/>
    </source>
</evidence>
<dbReference type="SUPFAM" id="SSF158472">
    <property type="entry name" value="HAMP domain-like"/>
    <property type="match status" value="1"/>
</dbReference>
<evidence type="ECO:0000256" key="11">
    <source>
        <dbReference type="SAM" id="Phobius"/>
    </source>
</evidence>
<comment type="catalytic activity">
    <reaction evidence="1">
        <text>ATP + protein L-histidine = ADP + protein N-phospho-L-histidine.</text>
        <dbReference type="EC" id="2.7.13.3"/>
    </reaction>
</comment>
<comment type="subcellular location">
    <subcellularLocation>
        <location evidence="2">Membrane</location>
    </subcellularLocation>
</comment>
<keyword evidence="15" id="KW-1185">Reference proteome</keyword>
<dbReference type="CDD" id="cd06225">
    <property type="entry name" value="HAMP"/>
    <property type="match status" value="1"/>
</dbReference>
<evidence type="ECO:0000256" key="9">
    <source>
        <dbReference type="ARBA" id="ARBA00023012"/>
    </source>
</evidence>
<dbReference type="GO" id="GO:0005524">
    <property type="term" value="F:ATP binding"/>
    <property type="evidence" value="ECO:0007669"/>
    <property type="project" value="UniProtKB-KW"/>
</dbReference>
<proteinExistence type="predicted"/>
<dbReference type="EMBL" id="CP110226">
    <property type="protein sequence ID" value="UZD24199.1"/>
    <property type="molecule type" value="Genomic_DNA"/>
</dbReference>
<dbReference type="Gene3D" id="3.30.565.10">
    <property type="entry name" value="Histidine kinase-like ATPase, C-terminal domain"/>
    <property type="match status" value="1"/>
</dbReference>
<evidence type="ECO:0000256" key="8">
    <source>
        <dbReference type="ARBA" id="ARBA00022989"/>
    </source>
</evidence>
<evidence type="ECO:0000256" key="4">
    <source>
        <dbReference type="ARBA" id="ARBA00022553"/>
    </source>
</evidence>
<accession>A0ABY6MKZ8</accession>
<sequence length="459" mass="51673">MSVSYQERIARSLTLVTALLVLLVFAIIYVVVDYTVVQSIDRELKLETDKHLGQIFLVEGEIKFAHKDEWQEQEHSQIQLNPIFIEIVDTQGLSMDRSPNLGENHLSFYPDRAHQDEAWTLKTGSREVRQMQIPLKHEGRDEGYMLVAKSFEDARDLLTNLRNILLILYPGILISLFLSMRFLAGKSIQPIKNIIAKTNQISQSNLNERVPEVEPDDEIAQLTRSINGLLARLEQALIREKQFTSDASHELRTPLAVMKGTLEVLIRKPRTGQEYEEKIRMTLGSIDRMSAMIDQLLSLARVGNNGRASIDEVELLSFTRDIVARHKGESGREVSLQTNLSKPLFVRVNEGSLQMIFNNLLQNALKYSAGDSPINLKLGIHDALPFVQVEDQGSGISYEALEKIFDPFYRDVAANPGVSGTGLGLAIVRKLANESHIQVAVESETGKGSVFRLIFEKKI</sequence>
<dbReference type="PROSITE" id="PS50885">
    <property type="entry name" value="HAMP"/>
    <property type="match status" value="1"/>
</dbReference>
<dbReference type="PANTHER" id="PTHR45436:SF5">
    <property type="entry name" value="SENSOR HISTIDINE KINASE TRCS"/>
    <property type="match status" value="1"/>
</dbReference>
<dbReference type="PRINTS" id="PR00344">
    <property type="entry name" value="BCTRLSENSOR"/>
</dbReference>
<dbReference type="Pfam" id="PF00672">
    <property type="entry name" value="HAMP"/>
    <property type="match status" value="1"/>
</dbReference>
<dbReference type="InterPro" id="IPR003594">
    <property type="entry name" value="HATPase_dom"/>
</dbReference>
<evidence type="ECO:0000313" key="14">
    <source>
        <dbReference type="EMBL" id="UZD24199.1"/>
    </source>
</evidence>
<gene>
    <name evidence="14" type="ORF">OM944_06795</name>
</gene>
<feature type="transmembrane region" description="Helical" evidence="11">
    <location>
        <begin position="164"/>
        <end position="184"/>
    </location>
</feature>
<evidence type="ECO:0000256" key="5">
    <source>
        <dbReference type="ARBA" id="ARBA00022679"/>
    </source>
</evidence>
<evidence type="ECO:0000313" key="15">
    <source>
        <dbReference type="Proteomes" id="UP001163156"/>
    </source>
</evidence>
<dbReference type="PROSITE" id="PS50109">
    <property type="entry name" value="HIS_KIN"/>
    <property type="match status" value="1"/>
</dbReference>
<dbReference type="Pfam" id="PF02518">
    <property type="entry name" value="HATPase_c"/>
    <property type="match status" value="1"/>
</dbReference>
<keyword evidence="9" id="KW-0902">Two-component regulatory system</keyword>
<keyword evidence="10 11" id="KW-0472">Membrane</keyword>
<reference evidence="14" key="1">
    <citation type="submission" date="2022-10" db="EMBL/GenBank/DDBJ databases">
        <title>Algoriphagus sp. a novel bacteria isolate from halophytes salicornia europaea.</title>
        <authorList>
            <person name="Peng Y."/>
            <person name="Jiang L."/>
            <person name="Lee J."/>
        </authorList>
    </citation>
    <scope>NUCLEOTIDE SEQUENCE</scope>
    <source>
        <strain evidence="14">TR-M5</strain>
    </source>
</reference>
<feature type="domain" description="HAMP" evidence="13">
    <location>
        <begin position="185"/>
        <end position="238"/>
    </location>
</feature>
<evidence type="ECO:0000259" key="13">
    <source>
        <dbReference type="PROSITE" id="PS50885"/>
    </source>
</evidence>
<evidence type="ECO:0000259" key="12">
    <source>
        <dbReference type="PROSITE" id="PS50109"/>
    </source>
</evidence>
<dbReference type="Gene3D" id="1.10.287.130">
    <property type="match status" value="1"/>
</dbReference>
<dbReference type="InterPro" id="IPR003661">
    <property type="entry name" value="HisK_dim/P_dom"/>
</dbReference>
<keyword evidence="7" id="KW-0418">Kinase</keyword>
<dbReference type="InterPro" id="IPR036890">
    <property type="entry name" value="HATPase_C_sf"/>
</dbReference>
<evidence type="ECO:0000256" key="2">
    <source>
        <dbReference type="ARBA" id="ARBA00004370"/>
    </source>
</evidence>
<keyword evidence="4" id="KW-0597">Phosphoprotein</keyword>
<dbReference type="SMART" id="SM00388">
    <property type="entry name" value="HisKA"/>
    <property type="match status" value="1"/>
</dbReference>
<dbReference type="Pfam" id="PF00512">
    <property type="entry name" value="HisKA"/>
    <property type="match status" value="1"/>
</dbReference>
<dbReference type="CDD" id="cd00082">
    <property type="entry name" value="HisKA"/>
    <property type="match status" value="1"/>
</dbReference>
<dbReference type="InterPro" id="IPR005467">
    <property type="entry name" value="His_kinase_dom"/>
</dbReference>
<evidence type="ECO:0000256" key="7">
    <source>
        <dbReference type="ARBA" id="ARBA00022777"/>
    </source>
</evidence>
<evidence type="ECO:0000256" key="6">
    <source>
        <dbReference type="ARBA" id="ARBA00022692"/>
    </source>
</evidence>
<dbReference type="Proteomes" id="UP001163156">
    <property type="component" value="Chromosome"/>
</dbReference>
<dbReference type="Gene3D" id="6.10.340.10">
    <property type="match status" value="1"/>
</dbReference>
<protein>
    <recommendedName>
        <fullName evidence="3">histidine kinase</fullName>
        <ecNumber evidence="3">2.7.13.3</ecNumber>
    </recommendedName>
</protein>